<proteinExistence type="predicted"/>
<dbReference type="STRING" id="30069.A0A182Y8C9"/>
<dbReference type="PANTHER" id="PTHR21551">
    <property type="entry name" value="TOPOISOMERASE II-ASSOCIATED PROTEIN PAT1"/>
    <property type="match status" value="1"/>
</dbReference>
<dbReference type="VEuPathDB" id="VectorBase:ASTEI20_037423"/>
<dbReference type="AlphaFoldDB" id="A0A182Y8C9"/>
<organism evidence="4 5">
    <name type="scientific">Anopheles stephensi</name>
    <name type="common">Indo-Pakistan malaria mosquito</name>
    <dbReference type="NCBI Taxonomy" id="30069"/>
    <lineage>
        <taxon>Eukaryota</taxon>
        <taxon>Metazoa</taxon>
        <taxon>Ecdysozoa</taxon>
        <taxon>Arthropoda</taxon>
        <taxon>Hexapoda</taxon>
        <taxon>Insecta</taxon>
        <taxon>Pterygota</taxon>
        <taxon>Neoptera</taxon>
        <taxon>Endopterygota</taxon>
        <taxon>Diptera</taxon>
        <taxon>Nematocera</taxon>
        <taxon>Culicoidea</taxon>
        <taxon>Culicidae</taxon>
        <taxon>Anophelinae</taxon>
        <taxon>Anopheles</taxon>
    </lineage>
</organism>
<protein>
    <recommendedName>
        <fullName evidence="6">mRNA decay factor PAT1 domain-containing protein</fullName>
    </recommendedName>
</protein>
<dbReference type="GO" id="GO:0000932">
    <property type="term" value="C:P-body"/>
    <property type="evidence" value="ECO:0007669"/>
    <property type="project" value="UniProtKB-SubCell"/>
</dbReference>
<sequence>MDTFFGFNTKLPVELDDGEEDEEFARKFYSQTTTRRTGLRSPLHRRCTEDISDEEEYDALNDETFGAAVKGDWEDIHETLVRLERGRSASIPGDDDDDASSGDLLFDDYDFDLQLSKLTQCDDTNDESGRSSAVAQSIGDEFASKLRLDPSIWGTPFQEAPPPPLASSPQQPQYYDRKSSVTPFAQSNAFYHATGEQNAARPTEVFPAMKIRSLEDIERNIIHNQHQQNQHQQSFHLLQKQMAQQQQQQQLQQQRLMQPFLQSTAPVHGHQQPVVKPREHIIPTKEAKTIPSLPMHSSPGVGPALMTPPPHLLAARNCALFPSGPPPQPPQPPVPPLLNHSNRLPLGLLPYNILTARPYSAPINNLAMHPAFPPHGPYGSPLQGFLHPPPPVKIGQPLPQRHPGLPGPPFLLQHNPTPHPNNQFNQRLMQEIQQNHPILAFNRQLLNSFNACGNGMKMHVPQNLPRPALGTQLQYPPQQQQRSRQAAGTGIPPGAGPERERDEYANMMSNRDKQWLIGIQLSQLNSDVPYWNDYYFTVFKQRLAEAKADVEENHIYVENKQSHPFSNTPTKKEHAHLLLLSMLTRNVKVAGMMNRERLRLAVTMEKMAATARPYTPFQFEKSLGKLQCGSVTAPRKLIDADVMAGDQLNGNGGITAAEQSLTQRKARHVLLLIETLYNLLLKLEDKLNPIAIATAKVLREKQLRDHANMVGTAYSNGGCPGKLENFKANGVTNGCNNGLEPEESFDELCECLLGQLSQEKVTSILGVRKGRNLLRRTLGVLHNRPSRWTLWNMIFTALPCLAKKDRDDADCLVLALYGEFERQLRHGTVEDLLLVATSISSSRKVMQCIVGSKFLLSCIITIIFQMEMFCGKHPASLLTVSQANHQWVTFLLDVNQVVKESAVGPRAGGSISINPDDNILRTLRVHFARFGTRVDGTDLLNFIIDYGNGQQKNRTALICSPSTSILSRFRI</sequence>
<dbReference type="PANTHER" id="PTHR21551:SF0">
    <property type="entry name" value="PROTEIN ASSOCIATED WITH TOPO II RELATED-1, ISOFORM A"/>
    <property type="match status" value="1"/>
</dbReference>
<evidence type="ECO:0008006" key="6">
    <source>
        <dbReference type="Google" id="ProtNLM"/>
    </source>
</evidence>
<dbReference type="EnsemblMetazoa" id="ASTEI04715-RA">
    <property type="protein sequence ID" value="ASTEI04715-PA"/>
    <property type="gene ID" value="ASTEI04715"/>
</dbReference>
<dbReference type="OMA" id="TIIFQME"/>
<dbReference type="GO" id="GO:0033962">
    <property type="term" value="P:P-body assembly"/>
    <property type="evidence" value="ECO:0007669"/>
    <property type="project" value="TreeGrafter"/>
</dbReference>
<evidence type="ECO:0000256" key="1">
    <source>
        <dbReference type="ARBA" id="ARBA00004201"/>
    </source>
</evidence>
<evidence type="ECO:0000256" key="2">
    <source>
        <dbReference type="ARBA" id="ARBA00022490"/>
    </source>
</evidence>
<comment type="subcellular location">
    <subcellularLocation>
        <location evidence="1">Cytoplasm</location>
        <location evidence="1">P-body</location>
    </subcellularLocation>
</comment>
<dbReference type="GO" id="GO:0000290">
    <property type="term" value="P:deadenylation-dependent decapping of nuclear-transcribed mRNA"/>
    <property type="evidence" value="ECO:0007669"/>
    <property type="project" value="InterPro"/>
</dbReference>
<evidence type="ECO:0000313" key="4">
    <source>
        <dbReference type="EnsemblMetazoa" id="ASTEI04715-PA"/>
    </source>
</evidence>
<feature type="compositionally biased region" description="Low complexity" evidence="3">
    <location>
        <begin position="469"/>
        <end position="492"/>
    </location>
</feature>
<feature type="region of interest" description="Disordered" evidence="3">
    <location>
        <begin position="464"/>
        <end position="500"/>
    </location>
</feature>
<reference evidence="4" key="2">
    <citation type="submission" date="2020-05" db="UniProtKB">
        <authorList>
            <consortium name="EnsemblMetazoa"/>
        </authorList>
    </citation>
    <scope>IDENTIFICATION</scope>
    <source>
        <strain evidence="4">Indian</strain>
    </source>
</reference>
<dbReference type="VEuPathDB" id="VectorBase:ASTEI04715"/>
<evidence type="ECO:0000313" key="5">
    <source>
        <dbReference type="Proteomes" id="UP000076408"/>
    </source>
</evidence>
<dbReference type="GO" id="GO:0003723">
    <property type="term" value="F:RNA binding"/>
    <property type="evidence" value="ECO:0007669"/>
    <property type="project" value="TreeGrafter"/>
</dbReference>
<keyword evidence="2" id="KW-0963">Cytoplasm</keyword>
<dbReference type="VEuPathDB" id="VectorBase:ASTE011119"/>
<keyword evidence="5" id="KW-1185">Reference proteome</keyword>
<reference evidence="5" key="1">
    <citation type="journal article" date="2014" name="Genome Biol.">
        <title>Genome analysis of a major urban malaria vector mosquito, Anopheles stephensi.</title>
        <authorList>
            <person name="Jiang X."/>
            <person name="Peery A."/>
            <person name="Hall A.B."/>
            <person name="Sharma A."/>
            <person name="Chen X.G."/>
            <person name="Waterhouse R.M."/>
            <person name="Komissarov A."/>
            <person name="Riehle M.M."/>
            <person name="Shouche Y."/>
            <person name="Sharakhova M.V."/>
            <person name="Lawson D."/>
            <person name="Pakpour N."/>
            <person name="Arensburger P."/>
            <person name="Davidson V.L."/>
            <person name="Eiglmeier K."/>
            <person name="Emrich S."/>
            <person name="George P."/>
            <person name="Kennedy R.C."/>
            <person name="Mane S.P."/>
            <person name="Maslen G."/>
            <person name="Oringanje C."/>
            <person name="Qi Y."/>
            <person name="Settlage R."/>
            <person name="Tojo M."/>
            <person name="Tubio J.M."/>
            <person name="Unger M.F."/>
            <person name="Wang B."/>
            <person name="Vernick K.D."/>
            <person name="Ribeiro J.M."/>
            <person name="James A.A."/>
            <person name="Michel K."/>
            <person name="Riehle M.A."/>
            <person name="Luckhart S."/>
            <person name="Sharakhov I.V."/>
            <person name="Tu Z."/>
        </authorList>
    </citation>
    <scope>NUCLEOTIDE SEQUENCE [LARGE SCALE GENOMIC DNA]</scope>
    <source>
        <strain evidence="5">Indian</strain>
    </source>
</reference>
<evidence type="ECO:0000256" key="3">
    <source>
        <dbReference type="SAM" id="MobiDB-lite"/>
    </source>
</evidence>
<accession>A0A182Y8C9</accession>
<name>A0A182Y8C9_ANOST</name>
<dbReference type="InterPro" id="IPR039900">
    <property type="entry name" value="Pat1-like"/>
</dbReference>
<dbReference type="Proteomes" id="UP000076408">
    <property type="component" value="Unassembled WGS sequence"/>
</dbReference>
<feature type="region of interest" description="Disordered" evidence="3">
    <location>
        <begin position="153"/>
        <end position="175"/>
    </location>
</feature>